<dbReference type="Pfam" id="PF08385">
    <property type="entry name" value="DHC_N1"/>
    <property type="match status" value="2"/>
</dbReference>
<dbReference type="InterPro" id="IPR026983">
    <property type="entry name" value="DHC"/>
</dbReference>
<accession>A0A852L7Q6</accession>
<feature type="coiled-coil region" evidence="1">
    <location>
        <begin position="195"/>
        <end position="222"/>
    </location>
</feature>
<dbReference type="GO" id="GO:0007018">
    <property type="term" value="P:microtubule-based movement"/>
    <property type="evidence" value="ECO:0007669"/>
    <property type="project" value="InterPro"/>
</dbReference>
<keyword evidence="1" id="KW-0175">Coiled coil</keyword>
<evidence type="ECO:0000259" key="2">
    <source>
        <dbReference type="Pfam" id="PF08385"/>
    </source>
</evidence>
<dbReference type="InterPro" id="IPR013594">
    <property type="entry name" value="Dynein_heavy_tail"/>
</dbReference>
<dbReference type="PANTHER" id="PTHR22878:SF63">
    <property type="entry name" value="DYNEIN AXONEMAL HEAVY CHAIN 10"/>
    <property type="match status" value="1"/>
</dbReference>
<keyword evidence="4" id="KW-1185">Reference proteome</keyword>
<organism evidence="3 4">
    <name type="scientific">Urocolius indicus</name>
    <name type="common">Red-faced mousebird</name>
    <name type="synonym">Colius indicus</name>
    <dbReference type="NCBI Taxonomy" id="458196"/>
    <lineage>
        <taxon>Eukaryota</taxon>
        <taxon>Metazoa</taxon>
        <taxon>Chordata</taxon>
        <taxon>Craniata</taxon>
        <taxon>Vertebrata</taxon>
        <taxon>Euteleostomi</taxon>
        <taxon>Archelosauria</taxon>
        <taxon>Archosauria</taxon>
        <taxon>Dinosauria</taxon>
        <taxon>Saurischia</taxon>
        <taxon>Theropoda</taxon>
        <taxon>Coelurosauria</taxon>
        <taxon>Aves</taxon>
        <taxon>Neognathae</taxon>
        <taxon>Neoaves</taxon>
        <taxon>Telluraves</taxon>
        <taxon>Coraciimorphae</taxon>
        <taxon>Coliiformes</taxon>
        <taxon>Coliidae</taxon>
        <taxon>Urocolius</taxon>
    </lineage>
</organism>
<gene>
    <name evidence="3" type="primary">Dnah10</name>
    <name evidence="3" type="ORF">UROIND_R03236</name>
</gene>
<feature type="non-terminal residue" evidence="3">
    <location>
        <position position="1"/>
    </location>
</feature>
<protein>
    <submittedName>
        <fullName evidence="3">DYH10 protein</fullName>
    </submittedName>
</protein>
<proteinExistence type="predicted"/>
<feature type="domain" description="Dynein heavy chain tail" evidence="2">
    <location>
        <begin position="325"/>
        <end position="536"/>
    </location>
</feature>
<dbReference type="Proteomes" id="UP000654395">
    <property type="component" value="Unassembled WGS sequence"/>
</dbReference>
<dbReference type="AlphaFoldDB" id="A0A852L7Q6"/>
<name>A0A852L7Q6_UROIN</name>
<evidence type="ECO:0000313" key="4">
    <source>
        <dbReference type="Proteomes" id="UP000654395"/>
    </source>
</evidence>
<evidence type="ECO:0000256" key="1">
    <source>
        <dbReference type="SAM" id="Coils"/>
    </source>
</evidence>
<dbReference type="PANTHER" id="PTHR22878">
    <property type="entry name" value="DYNEIN HEAVY CHAIN 6, AXONEMAL-LIKE-RELATED"/>
    <property type="match status" value="1"/>
</dbReference>
<feature type="non-terminal residue" evidence="3">
    <location>
        <position position="873"/>
    </location>
</feature>
<dbReference type="OrthoDB" id="64868at2759"/>
<dbReference type="EMBL" id="WBNH01012207">
    <property type="protein sequence ID" value="NXX86539.1"/>
    <property type="molecule type" value="Genomic_DNA"/>
</dbReference>
<dbReference type="GO" id="GO:0051959">
    <property type="term" value="F:dynein light intermediate chain binding"/>
    <property type="evidence" value="ECO:0007669"/>
    <property type="project" value="InterPro"/>
</dbReference>
<dbReference type="GO" id="GO:0030286">
    <property type="term" value="C:dynein complex"/>
    <property type="evidence" value="ECO:0007669"/>
    <property type="project" value="InterPro"/>
</dbReference>
<sequence>TKLEMPSIDLDGEVTALATVPEVVDALESCAMTWQKLISTAVEEQLKKVPQGNGPLAEIDFWRERGDALSALTEQIKLPEVQKVIGILQEAKSKHLGDLQIVLSDLRKHHVEALDNTKFLAVLEHPLKNLTYGTGFSAVLNAIPPLMDALRLVWMMSRHYNKDERMVPFMERIAWELSTRVQRAVDLHVLFKQDRAAAKRKIAEAKSTLEQWKKRYFDVRAEIQALGRAKHWEFDRKALFEKTDYMSSVCQDLYDILQVVTEELRSMFCRELIAVAGDLKHIHNLLTRVKGLTSPMEELTFDPFSMKSERDWKLMMEEFREEVLVENIQQVFVQNLKDPPLCKGHPPVAGAIYWSRLLFDKIECPITRFQEVEELLAGERGEEIKQIYLQVAKRLKEYEDQKYNQWRDETEQNLLRLLENTLMTSSVTEESAITKKSVHFTVNFPPSLHEVILETKHMDVLGFEVPEMARYVALREDEFLGYRDRLKKVLDLYDKLMGTLDEAETKLLDDHIQDLWTTFKWGHTMINWISLGVGDFLAYCTESVEKFELLICRIHTHSGDINNKLLFIESTNLFKFPLPKNGDELPGAEEFFEYVKCERAKDVARMVRKYSAIPQFLIKVERCVAKTKSGKSPKLASYYAYWENRIYQVLTQLIVKNLQAFHAAVLANVPLFQTEAILSVPEIILQANASEIENMTAQCIQDCVEVTKHFVRWMHGTCIECPPQDVNEGETFVFSFYSDICQNPLIKNQAILIPQNVQRVLASLSKYLNQWKRYHVLWELDKDVAMEKLAAEKPTCVTFDEELRFYMNVAQEVTQQPLIKDGQFVRLQLTPLAHTVQDYARGWMISLGKLLHESAREELFSLQEEIQVGVFSL</sequence>
<dbReference type="GO" id="GO:0045505">
    <property type="term" value="F:dynein intermediate chain binding"/>
    <property type="evidence" value="ECO:0007669"/>
    <property type="project" value="InterPro"/>
</dbReference>
<reference evidence="3" key="1">
    <citation type="submission" date="2020-02" db="EMBL/GenBank/DDBJ databases">
        <title>Bird 10,000 Genomes (B10K) Project - Family phase.</title>
        <authorList>
            <person name="Zhang G."/>
        </authorList>
    </citation>
    <scope>NUCLEOTIDE SEQUENCE</scope>
    <source>
        <strain evidence="3">B10K-DU-030-59</strain>
    </source>
</reference>
<feature type="domain" description="Dynein heavy chain tail" evidence="2">
    <location>
        <begin position="24"/>
        <end position="323"/>
    </location>
</feature>
<comment type="caution">
    <text evidence="3">The sequence shown here is derived from an EMBL/GenBank/DDBJ whole genome shotgun (WGS) entry which is preliminary data.</text>
</comment>
<evidence type="ECO:0000313" key="3">
    <source>
        <dbReference type="EMBL" id="NXX86539.1"/>
    </source>
</evidence>